<protein>
    <submittedName>
        <fullName evidence="1">Uncharacterized protein</fullName>
    </submittedName>
</protein>
<organism evidence="1 2">
    <name type="scientific">Colletotrichum truncatum</name>
    <name type="common">Anthracnose fungus</name>
    <name type="synonym">Colletotrichum capsici</name>
    <dbReference type="NCBI Taxonomy" id="5467"/>
    <lineage>
        <taxon>Eukaryota</taxon>
        <taxon>Fungi</taxon>
        <taxon>Dikarya</taxon>
        <taxon>Ascomycota</taxon>
        <taxon>Pezizomycotina</taxon>
        <taxon>Sordariomycetes</taxon>
        <taxon>Hypocreomycetidae</taxon>
        <taxon>Glomerellales</taxon>
        <taxon>Glomerellaceae</taxon>
        <taxon>Colletotrichum</taxon>
        <taxon>Colletotrichum truncatum species complex</taxon>
    </lineage>
</organism>
<keyword evidence="2" id="KW-1185">Reference proteome</keyword>
<gene>
    <name evidence="1" type="ORF">CTRU02_207591</name>
</gene>
<evidence type="ECO:0000313" key="1">
    <source>
        <dbReference type="EMBL" id="KAL0937860.1"/>
    </source>
</evidence>
<dbReference type="Proteomes" id="UP000805649">
    <property type="component" value="Unassembled WGS sequence"/>
</dbReference>
<reference evidence="1 2" key="1">
    <citation type="journal article" date="2020" name="Phytopathology">
        <title>Genome Sequence Resources of Colletotrichum truncatum, C. plurivorum, C. musicola, and C. sojae: Four Species Pathogenic to Soybean (Glycine max).</title>
        <authorList>
            <person name="Rogerio F."/>
            <person name="Boufleur T.R."/>
            <person name="Ciampi-Guillardi M."/>
            <person name="Sukno S.A."/>
            <person name="Thon M.R."/>
            <person name="Massola Junior N.S."/>
            <person name="Baroncelli R."/>
        </authorList>
    </citation>
    <scope>NUCLEOTIDE SEQUENCE [LARGE SCALE GENOMIC DNA]</scope>
    <source>
        <strain evidence="1 2">CMES1059</strain>
    </source>
</reference>
<evidence type="ECO:0000313" key="2">
    <source>
        <dbReference type="Proteomes" id="UP000805649"/>
    </source>
</evidence>
<sequence length="866" mass="94151">MTPARPSRSSPSRLPLFPCYRSHRSRDTLSERLTEATPKLETFPSACTRIHQQISLKFTHHLKRFVSATYSPITISSIYRRIPSVTNVIHQTSAMSRNNSVSALQGFSICQPFLGAALQFYPSLGTQQLDDLINSYLPGPSSIKEKRATVSMDFFEYSQLTGETFKYYPVFTQTSSAESSPIQDSGYGSSFVSPVISDWSWSQSTPSSASASTPTSVSQETMSCKAPKKVAAQAAKSQTSDFSHLPGMKIMTKDGRDVTNSASRGCKTKEQRDHAHLMRIIKACDACRKKKVRCDPSHKKRTTAQNHTAAPARLAKKVKTSPTQETRSFKNQEPQQNISSSSSSLLPEPAFAIFEQPDMSVELPESWESLVHFEDEPAHIAPFDYDFFCDPEGHLSPQSNQSPATPTAFSQPQIGHNLLHTAFSNQPFHEEVAVRPPTLPYMDATVTANNYVDFSLYSPEPSFLDEDSALVTDIGSAIGKEQDILSQHHGLAQSSPSLRSREVERNKPLLAPDDCLNVHHGTSSSPQVSGTPCVVDQGCHSLADEGHSTSITRHQCVSQNNNISRSSCSRLLPDSSPTQMVRSPLVIHELSSSRLSQCPAQRLSVNDTVNQPFNTFAELPQRGNASSPITNGLRPTVSVALPLPEPAPLATTISATLLSRSLAPADGLSQDAETATATRGNRNGGSVNTATFSMRSSSQVAVIASSENRRAFMLLGTQSHVTEGTVTNGVLSAMTPVTGNGPVFARRSAVALSPTMQLLCIPLLLVAIGIVTTWLNALAVTRGFSQFALGLAMYKAYHSDSSLYGSRPQQSRLSTTPKPQGFSNGARLLSCVSTRLRHTRRQNQKTHCQSRPAVKSRILGFAQGLP</sequence>
<dbReference type="EMBL" id="VUJX02000004">
    <property type="protein sequence ID" value="KAL0937860.1"/>
    <property type="molecule type" value="Genomic_DNA"/>
</dbReference>
<proteinExistence type="predicted"/>
<name>A0ACC3Z1H0_COLTU</name>
<comment type="caution">
    <text evidence="1">The sequence shown here is derived from an EMBL/GenBank/DDBJ whole genome shotgun (WGS) entry which is preliminary data.</text>
</comment>
<accession>A0ACC3Z1H0</accession>